<dbReference type="GO" id="GO:0009922">
    <property type="term" value="F:fatty acid elongase activity"/>
    <property type="evidence" value="ECO:0007669"/>
    <property type="project" value="UniProtKB-EC"/>
</dbReference>
<keyword evidence="8 10" id="KW-0472">Membrane</keyword>
<keyword evidence="3 10" id="KW-0808">Transferase</keyword>
<dbReference type="GO" id="GO:0019367">
    <property type="term" value="P:fatty acid elongation, saturated fatty acid"/>
    <property type="evidence" value="ECO:0007669"/>
    <property type="project" value="TreeGrafter"/>
</dbReference>
<keyword evidence="5 10" id="KW-0276">Fatty acid metabolism</keyword>
<evidence type="ECO:0000256" key="3">
    <source>
        <dbReference type="ARBA" id="ARBA00022679"/>
    </source>
</evidence>
<evidence type="ECO:0000313" key="12">
    <source>
        <dbReference type="Proteomes" id="UP000292052"/>
    </source>
</evidence>
<reference evidence="11 12" key="1">
    <citation type="submission" date="2017-03" db="EMBL/GenBank/DDBJ databases">
        <title>Genome of the blue death feigning beetle - Asbolus verrucosus.</title>
        <authorList>
            <person name="Rider S.D."/>
        </authorList>
    </citation>
    <scope>NUCLEOTIDE SEQUENCE [LARGE SCALE GENOMIC DNA]</scope>
    <source>
        <strain evidence="11">Butters</strain>
        <tissue evidence="11">Head and leg muscle</tissue>
    </source>
</reference>
<comment type="caution">
    <text evidence="10">Lacks conserved residue(s) required for the propagation of feature annotation.</text>
</comment>
<dbReference type="EMBL" id="QDEB01131935">
    <property type="protein sequence ID" value="RZB39030.1"/>
    <property type="molecule type" value="Genomic_DNA"/>
</dbReference>
<dbReference type="GO" id="GO:0030148">
    <property type="term" value="P:sphingolipid biosynthetic process"/>
    <property type="evidence" value="ECO:0007669"/>
    <property type="project" value="TreeGrafter"/>
</dbReference>
<dbReference type="Pfam" id="PF01151">
    <property type="entry name" value="ELO"/>
    <property type="match status" value="1"/>
</dbReference>
<evidence type="ECO:0000256" key="2">
    <source>
        <dbReference type="ARBA" id="ARBA00022516"/>
    </source>
</evidence>
<feature type="transmembrane region" description="Helical" evidence="10">
    <location>
        <begin position="187"/>
        <end position="207"/>
    </location>
</feature>
<feature type="transmembrane region" description="Helical" evidence="10">
    <location>
        <begin position="80"/>
        <end position="98"/>
    </location>
</feature>
<keyword evidence="9 10" id="KW-0275">Fatty acid biosynthesis</keyword>
<feature type="transmembrane region" description="Helical" evidence="10">
    <location>
        <begin position="29"/>
        <end position="49"/>
    </location>
</feature>
<evidence type="ECO:0000256" key="7">
    <source>
        <dbReference type="ARBA" id="ARBA00023098"/>
    </source>
</evidence>
<accession>A0A482V0K9</accession>
<keyword evidence="4 10" id="KW-0812">Transmembrane</keyword>
<dbReference type="EC" id="2.3.1.199" evidence="10"/>
<keyword evidence="12" id="KW-1185">Reference proteome</keyword>
<comment type="subcellular location">
    <subcellularLocation>
        <location evidence="1">Membrane</location>
        <topology evidence="1">Multi-pass membrane protein</topology>
    </subcellularLocation>
</comment>
<dbReference type="GO" id="GO:0034625">
    <property type="term" value="P:fatty acid elongation, monounsaturated fatty acid"/>
    <property type="evidence" value="ECO:0007669"/>
    <property type="project" value="TreeGrafter"/>
</dbReference>
<keyword evidence="7 10" id="KW-0443">Lipid metabolism</keyword>
<dbReference type="GO" id="GO:0042761">
    <property type="term" value="P:very long-chain fatty acid biosynthetic process"/>
    <property type="evidence" value="ECO:0007669"/>
    <property type="project" value="TreeGrafter"/>
</dbReference>
<evidence type="ECO:0000256" key="1">
    <source>
        <dbReference type="ARBA" id="ARBA00004141"/>
    </source>
</evidence>
<keyword evidence="6 10" id="KW-1133">Transmembrane helix</keyword>
<feature type="transmembrane region" description="Helical" evidence="10">
    <location>
        <begin position="135"/>
        <end position="154"/>
    </location>
</feature>
<comment type="catalytic activity">
    <reaction evidence="10">
        <text>a very-long-chain acyl-CoA + malonyl-CoA + H(+) = a very-long-chain 3-oxoacyl-CoA + CO2 + CoA</text>
        <dbReference type="Rhea" id="RHEA:32727"/>
        <dbReference type="ChEBI" id="CHEBI:15378"/>
        <dbReference type="ChEBI" id="CHEBI:16526"/>
        <dbReference type="ChEBI" id="CHEBI:57287"/>
        <dbReference type="ChEBI" id="CHEBI:57384"/>
        <dbReference type="ChEBI" id="CHEBI:90725"/>
        <dbReference type="ChEBI" id="CHEBI:90736"/>
        <dbReference type="EC" id="2.3.1.199"/>
    </reaction>
</comment>
<evidence type="ECO:0000256" key="8">
    <source>
        <dbReference type="ARBA" id="ARBA00023136"/>
    </source>
</evidence>
<dbReference type="GO" id="GO:0005789">
    <property type="term" value="C:endoplasmic reticulum membrane"/>
    <property type="evidence" value="ECO:0007669"/>
    <property type="project" value="TreeGrafter"/>
</dbReference>
<dbReference type="InterPro" id="IPR002076">
    <property type="entry name" value="ELO_fam"/>
</dbReference>
<dbReference type="Proteomes" id="UP000292052">
    <property type="component" value="Unassembled WGS sequence"/>
</dbReference>
<feature type="non-terminal residue" evidence="11">
    <location>
        <position position="220"/>
    </location>
</feature>
<evidence type="ECO:0000256" key="4">
    <source>
        <dbReference type="ARBA" id="ARBA00022692"/>
    </source>
</evidence>
<evidence type="ECO:0000256" key="5">
    <source>
        <dbReference type="ARBA" id="ARBA00022832"/>
    </source>
</evidence>
<proteinExistence type="inferred from homology"/>
<comment type="caution">
    <text evidence="11">The sequence shown here is derived from an EMBL/GenBank/DDBJ whole genome shotgun (WGS) entry which is preliminary data.</text>
</comment>
<evidence type="ECO:0000256" key="6">
    <source>
        <dbReference type="ARBA" id="ARBA00022989"/>
    </source>
</evidence>
<organism evidence="11 12">
    <name type="scientific">Asbolus verrucosus</name>
    <name type="common">Desert ironclad beetle</name>
    <dbReference type="NCBI Taxonomy" id="1661398"/>
    <lineage>
        <taxon>Eukaryota</taxon>
        <taxon>Metazoa</taxon>
        <taxon>Ecdysozoa</taxon>
        <taxon>Arthropoda</taxon>
        <taxon>Hexapoda</taxon>
        <taxon>Insecta</taxon>
        <taxon>Pterygota</taxon>
        <taxon>Neoptera</taxon>
        <taxon>Endopterygota</taxon>
        <taxon>Coleoptera</taxon>
        <taxon>Polyphaga</taxon>
        <taxon>Cucujiformia</taxon>
        <taxon>Tenebrionidae</taxon>
        <taxon>Pimeliinae</taxon>
        <taxon>Asbolus</taxon>
    </lineage>
</organism>
<keyword evidence="2 10" id="KW-0444">Lipid biosynthesis</keyword>
<dbReference type="GO" id="GO:0034626">
    <property type="term" value="P:fatty acid elongation, polyunsaturated fatty acid"/>
    <property type="evidence" value="ECO:0007669"/>
    <property type="project" value="TreeGrafter"/>
</dbReference>
<comment type="similarity">
    <text evidence="10">Belongs to the ELO family.</text>
</comment>
<evidence type="ECO:0000313" key="11">
    <source>
        <dbReference type="EMBL" id="RZB39030.1"/>
    </source>
</evidence>
<protein>
    <recommendedName>
        <fullName evidence="10">Elongation of very long chain fatty acids protein</fullName>
        <ecNumber evidence="10">2.3.1.199</ecNumber>
    </recommendedName>
    <alternativeName>
        <fullName evidence="10">Very-long-chain 3-oxoacyl-CoA synthase</fullName>
    </alternativeName>
</protein>
<sequence length="220" mass="26158">MIITIYLFLVYLLLPQYMKERNSYSLKTVIFYYNIFQILSCTIIVYQIATPLSDPSYAWSCEPLDYSITPRSTRMLNLCYYVYLLKISELVETVFFVLRKKYNQVSKLHVYHHVSTLMTAWFYSKYFGGCRGMTTFAMMTNSFIHVLMYSYYLIASLGPHWQKRVQFCILIGHALQALNPKCGIPNVLLFFYVPNVAMIFHMFWSFYKNSYMQRNEKKIA</sequence>
<dbReference type="OrthoDB" id="434092at2759"/>
<dbReference type="PANTHER" id="PTHR11157">
    <property type="entry name" value="FATTY ACID ACYL TRANSFERASE-RELATED"/>
    <property type="match status" value="1"/>
</dbReference>
<gene>
    <name evidence="11" type="ORF">BDFB_005452</name>
</gene>
<name>A0A482V0K9_ASBVE</name>
<dbReference type="AlphaFoldDB" id="A0A482V0K9"/>
<dbReference type="STRING" id="1661398.A0A482V0K9"/>
<dbReference type="PANTHER" id="PTHR11157:SF113">
    <property type="entry name" value="ELONGATION OF VERY LONG CHAIN FATTY ACIDS PROTEIN"/>
    <property type="match status" value="1"/>
</dbReference>
<evidence type="ECO:0000256" key="9">
    <source>
        <dbReference type="ARBA" id="ARBA00023160"/>
    </source>
</evidence>
<evidence type="ECO:0000256" key="10">
    <source>
        <dbReference type="RuleBase" id="RU361115"/>
    </source>
</evidence>